<comment type="caution">
    <text evidence="4">The sequence shown here is derived from an EMBL/GenBank/DDBJ whole genome shotgun (WGS) entry which is preliminary data.</text>
</comment>
<protein>
    <recommendedName>
        <fullName evidence="3">NACHT domain-containing protein</fullName>
    </recommendedName>
</protein>
<dbReference type="Pfam" id="PF12796">
    <property type="entry name" value="Ank_2"/>
    <property type="match status" value="1"/>
</dbReference>
<evidence type="ECO:0000313" key="5">
    <source>
        <dbReference type="Proteomes" id="UP000827724"/>
    </source>
</evidence>
<dbReference type="OrthoDB" id="7464126at2759"/>
<evidence type="ECO:0000259" key="3">
    <source>
        <dbReference type="PROSITE" id="PS50837"/>
    </source>
</evidence>
<dbReference type="PANTHER" id="PTHR10039:SF16">
    <property type="entry name" value="GPI INOSITOL-DEACYLASE"/>
    <property type="match status" value="1"/>
</dbReference>
<dbReference type="PANTHER" id="PTHR10039">
    <property type="entry name" value="AMELOGENIN"/>
    <property type="match status" value="1"/>
</dbReference>
<sequence length="921" mass="104999">MELLARSDVFFGSGMIKQTLNAILRPEQASGLVSELLKMEQKVSLEVQSCEASRSARTGKKIDERIESLLTRLNELSLPLTRIDEGVAELLEKMEKRELEKMMDFISSEQFGKGHAAIKDKRTKYTGDWLMNHEGFLDWQAIASSSTLLCLKGTVGTGKTYLTSRVIDHVKERFETSAHDEGFAYFYCNRSGPSMQDPLVILRSFVRQLSYRACDYERIQSSLIRRELILESLNLYSKTTIILDALDESDIRSYNLAEILIDMMEKAEKPVKIFISSRPDRGYLKAFEATCTITVDSSSQQGDIEKFLHEQLYSKPFFLQQREEIRIMIEETFRLHNGGMFRWVYLRVQHLRKCISDDAIKAWAETVPPDLMKAYDQLWKDMNKDHGRHDMALAERAIKWVLCSLEPLRSDVFLEAIRYAFDGDAMDLLTIDKEWRVWMLPHASVAEYFESRGMILGECDVFAAVTSLHYLMTFDWKPIRSRYQLGITFEEYVAYRWVEHVQRYDRWLGSTEGAEADPKLVATLKRFLGSPGESSDYYREELKPENMALFVVCRYGVYYTLRDWWDKGQINEEMALKENNGYVNSLAVAVESGCMPICRYLASVMDVNNPLAEGHQEAFRRALKKEDREMMSFLVVEAKVDVNYCYDGYEETAAQYVAAYRPDMLRWFVGQGWVDVNREGGKRWGTALIAAANIGSRSLESVEILLDAGADVNAAVECGKYGTALVAAVMASPDENYTKMIRALLDRGADANQPLKVGRDGSALEALLLYARGNRVYREGLDLLLEAGADPAIVFDRGEHGSALAAAACYGEKDFLEDMIDVTGEQRAIECLGQSRRPSGMRFVRKEDIENWKRGRAETRAYLTDQVGVDKETLYKIGLGDVKLEGMGYIWDVYVIFDDSLLYDHQPELSPDTEPPTVDSC</sequence>
<dbReference type="SUPFAM" id="SSF48403">
    <property type="entry name" value="Ankyrin repeat"/>
    <property type="match status" value="1"/>
</dbReference>
<dbReference type="PROSITE" id="PS50837">
    <property type="entry name" value="NACHT"/>
    <property type="match status" value="1"/>
</dbReference>
<dbReference type="Gene3D" id="3.40.50.300">
    <property type="entry name" value="P-loop containing nucleotide triphosphate hydrolases"/>
    <property type="match status" value="1"/>
</dbReference>
<name>A0A9P8QRW2_9HYPO</name>
<feature type="repeat" description="ANK" evidence="2">
    <location>
        <begin position="683"/>
        <end position="717"/>
    </location>
</feature>
<keyword evidence="2" id="KW-0040">ANK repeat</keyword>
<keyword evidence="1" id="KW-0677">Repeat</keyword>
<dbReference type="EMBL" id="JAIWOZ010000001">
    <property type="protein sequence ID" value="KAH6610154.1"/>
    <property type="molecule type" value="Genomic_DNA"/>
</dbReference>
<dbReference type="SMART" id="SM00248">
    <property type="entry name" value="ANK"/>
    <property type="match status" value="5"/>
</dbReference>
<reference evidence="4" key="1">
    <citation type="submission" date="2021-08" db="EMBL/GenBank/DDBJ databases">
        <title>Chromosome-Level Trichoderma cornu-damae using Hi-C Data.</title>
        <authorList>
            <person name="Kim C.S."/>
        </authorList>
    </citation>
    <scope>NUCLEOTIDE SEQUENCE</scope>
    <source>
        <strain evidence="4">KA19-0412C</strain>
    </source>
</reference>
<evidence type="ECO:0000256" key="2">
    <source>
        <dbReference type="PROSITE-ProRule" id="PRU00023"/>
    </source>
</evidence>
<accession>A0A9P8QRW2</accession>
<dbReference type="AlphaFoldDB" id="A0A9P8QRW2"/>
<dbReference type="PROSITE" id="PS50088">
    <property type="entry name" value="ANK_REPEAT"/>
    <property type="match status" value="1"/>
</dbReference>
<feature type="domain" description="NACHT" evidence="3">
    <location>
        <begin position="147"/>
        <end position="280"/>
    </location>
</feature>
<evidence type="ECO:0000313" key="4">
    <source>
        <dbReference type="EMBL" id="KAH6610154.1"/>
    </source>
</evidence>
<dbReference type="Gene3D" id="1.25.40.20">
    <property type="entry name" value="Ankyrin repeat-containing domain"/>
    <property type="match status" value="1"/>
</dbReference>
<proteinExistence type="predicted"/>
<dbReference type="InterPro" id="IPR007111">
    <property type="entry name" value="NACHT_NTPase"/>
</dbReference>
<gene>
    <name evidence="4" type="ORF">Trco_000174</name>
</gene>
<dbReference type="InterPro" id="IPR002110">
    <property type="entry name" value="Ankyrin_rpt"/>
</dbReference>
<dbReference type="InterPro" id="IPR036770">
    <property type="entry name" value="Ankyrin_rpt-contain_sf"/>
</dbReference>
<dbReference type="SUPFAM" id="SSF52540">
    <property type="entry name" value="P-loop containing nucleoside triphosphate hydrolases"/>
    <property type="match status" value="1"/>
</dbReference>
<dbReference type="InterPro" id="IPR027417">
    <property type="entry name" value="P-loop_NTPase"/>
</dbReference>
<dbReference type="InterPro" id="IPR056884">
    <property type="entry name" value="NPHP3-like_N"/>
</dbReference>
<organism evidence="4 5">
    <name type="scientific">Trichoderma cornu-damae</name>
    <dbReference type="NCBI Taxonomy" id="654480"/>
    <lineage>
        <taxon>Eukaryota</taxon>
        <taxon>Fungi</taxon>
        <taxon>Dikarya</taxon>
        <taxon>Ascomycota</taxon>
        <taxon>Pezizomycotina</taxon>
        <taxon>Sordariomycetes</taxon>
        <taxon>Hypocreomycetidae</taxon>
        <taxon>Hypocreales</taxon>
        <taxon>Hypocreaceae</taxon>
        <taxon>Trichoderma</taxon>
    </lineage>
</organism>
<dbReference type="Pfam" id="PF24883">
    <property type="entry name" value="NPHP3_N"/>
    <property type="match status" value="1"/>
</dbReference>
<keyword evidence="5" id="KW-1185">Reference proteome</keyword>
<dbReference type="Proteomes" id="UP000827724">
    <property type="component" value="Unassembled WGS sequence"/>
</dbReference>
<evidence type="ECO:0000256" key="1">
    <source>
        <dbReference type="ARBA" id="ARBA00022737"/>
    </source>
</evidence>